<organism evidence="4 5">
    <name type="scientific">Alternaria atra</name>
    <dbReference type="NCBI Taxonomy" id="119953"/>
    <lineage>
        <taxon>Eukaryota</taxon>
        <taxon>Fungi</taxon>
        <taxon>Dikarya</taxon>
        <taxon>Ascomycota</taxon>
        <taxon>Pezizomycotina</taxon>
        <taxon>Dothideomycetes</taxon>
        <taxon>Pleosporomycetidae</taxon>
        <taxon>Pleosporales</taxon>
        <taxon>Pleosporineae</taxon>
        <taxon>Pleosporaceae</taxon>
        <taxon>Alternaria</taxon>
        <taxon>Alternaria sect. Ulocladioides</taxon>
    </lineage>
</organism>
<dbReference type="InterPro" id="IPR011320">
    <property type="entry name" value="RNase_H1_N"/>
</dbReference>
<feature type="compositionally biased region" description="Basic and acidic residues" evidence="2">
    <location>
        <begin position="241"/>
        <end position="251"/>
    </location>
</feature>
<dbReference type="Pfam" id="PF05970">
    <property type="entry name" value="PIF1"/>
    <property type="match status" value="1"/>
</dbReference>
<protein>
    <recommendedName>
        <fullName evidence="1">ATP-dependent DNA helicase</fullName>
        <ecNumber evidence="1">5.6.2.3</ecNumber>
    </recommendedName>
</protein>
<keyword evidence="1" id="KW-0378">Hydrolase</keyword>
<evidence type="ECO:0000313" key="4">
    <source>
        <dbReference type="EMBL" id="CAG5179075.1"/>
    </source>
</evidence>
<keyword evidence="5" id="KW-1185">Reference proteome</keyword>
<dbReference type="Pfam" id="PF13538">
    <property type="entry name" value="UvrD_C_2"/>
    <property type="match status" value="1"/>
</dbReference>
<dbReference type="EMBL" id="CAJRGZ010000023">
    <property type="protein sequence ID" value="CAG5179075.1"/>
    <property type="molecule type" value="Genomic_DNA"/>
</dbReference>
<dbReference type="Pfam" id="PF01693">
    <property type="entry name" value="Cauli_VI"/>
    <property type="match status" value="1"/>
</dbReference>
<dbReference type="GO" id="GO:0016787">
    <property type="term" value="F:hydrolase activity"/>
    <property type="evidence" value="ECO:0007669"/>
    <property type="project" value="UniProtKB-KW"/>
</dbReference>
<dbReference type="Gene3D" id="3.40.970.10">
    <property type="entry name" value="Ribonuclease H1, N-terminal domain"/>
    <property type="match status" value="1"/>
</dbReference>
<feature type="compositionally biased region" description="Polar residues" evidence="2">
    <location>
        <begin position="124"/>
        <end position="133"/>
    </location>
</feature>
<dbReference type="InterPro" id="IPR027785">
    <property type="entry name" value="UvrD-like_helicase_C"/>
</dbReference>
<dbReference type="GO" id="GO:0043139">
    <property type="term" value="F:5'-3' DNA helicase activity"/>
    <property type="evidence" value="ECO:0007669"/>
    <property type="project" value="UniProtKB-EC"/>
</dbReference>
<feature type="domain" description="AAA+ ATPase" evidence="3">
    <location>
        <begin position="341"/>
        <end position="509"/>
    </location>
</feature>
<dbReference type="Gene3D" id="3.40.50.300">
    <property type="entry name" value="P-loop containing nucleotide triphosphate hydrolases"/>
    <property type="match status" value="2"/>
</dbReference>
<keyword evidence="1" id="KW-0227">DNA damage</keyword>
<dbReference type="InterPro" id="IPR037056">
    <property type="entry name" value="RNase_H1_N_sf"/>
</dbReference>
<keyword evidence="1" id="KW-0234">DNA repair</keyword>
<dbReference type="CDD" id="cd18809">
    <property type="entry name" value="SF1_C_RecD"/>
    <property type="match status" value="1"/>
</dbReference>
<dbReference type="GeneID" id="67021196"/>
<evidence type="ECO:0000256" key="2">
    <source>
        <dbReference type="SAM" id="MobiDB-lite"/>
    </source>
</evidence>
<accession>A0A8J2I5Y2</accession>
<evidence type="ECO:0000313" key="5">
    <source>
        <dbReference type="Proteomes" id="UP000676310"/>
    </source>
</evidence>
<dbReference type="InterPro" id="IPR009027">
    <property type="entry name" value="Ribosomal_bL9/RNase_H1_N"/>
</dbReference>
<dbReference type="GO" id="GO:0005524">
    <property type="term" value="F:ATP binding"/>
    <property type="evidence" value="ECO:0007669"/>
    <property type="project" value="UniProtKB-KW"/>
</dbReference>
<proteinExistence type="inferred from homology"/>
<dbReference type="Proteomes" id="UP000676310">
    <property type="component" value="Unassembled WGS sequence"/>
</dbReference>
<name>A0A8J2I5Y2_9PLEO</name>
<feature type="compositionally biased region" description="Polar residues" evidence="2">
    <location>
        <begin position="847"/>
        <end position="864"/>
    </location>
</feature>
<dbReference type="PANTHER" id="PTHR47642:SF7">
    <property type="entry name" value="ATP-DEPENDENT DNA HELICASE PIF1"/>
    <property type="match status" value="1"/>
</dbReference>
<evidence type="ECO:0000256" key="1">
    <source>
        <dbReference type="RuleBase" id="RU363044"/>
    </source>
</evidence>
<dbReference type="InterPro" id="IPR003593">
    <property type="entry name" value="AAA+_ATPase"/>
</dbReference>
<dbReference type="GO" id="GO:0006281">
    <property type="term" value="P:DNA repair"/>
    <property type="evidence" value="ECO:0007669"/>
    <property type="project" value="UniProtKB-KW"/>
</dbReference>
<keyword evidence="1" id="KW-0547">Nucleotide-binding</keyword>
<feature type="region of interest" description="Disordered" evidence="2">
    <location>
        <begin position="844"/>
        <end position="864"/>
    </location>
</feature>
<feature type="compositionally biased region" description="Polar residues" evidence="2">
    <location>
        <begin position="304"/>
        <end position="317"/>
    </location>
</feature>
<keyword evidence="1" id="KW-0067">ATP-binding</keyword>
<dbReference type="InterPro" id="IPR049163">
    <property type="entry name" value="Pif1-like_2B_dom"/>
</dbReference>
<keyword evidence="1" id="KW-0233">DNA recombination</keyword>
<dbReference type="EC" id="5.6.2.3" evidence="1"/>
<comment type="caution">
    <text evidence="4">The sequence shown here is derived from an EMBL/GenBank/DDBJ whole genome shotgun (WGS) entry which is preliminary data.</text>
</comment>
<dbReference type="InterPro" id="IPR051055">
    <property type="entry name" value="PIF1_helicase"/>
</dbReference>
<dbReference type="SMART" id="SM00382">
    <property type="entry name" value="AAA"/>
    <property type="match status" value="1"/>
</dbReference>
<sequence>MPNTYGYVQDAYIHGTHPSTVSVAAPPQYSHYTPLRFASSTDIPVKYPAHMQYHANSSPPPISDTENIPPVTALRPNDAPEQRSKKRKSDREHLDEFGKRPRQTVSPLSPRVQFAMQGHARTYSEPQHGTQHNPVEILSSPEPEQTQSIRRKQMTRPTQSVLLQDLRNAGLYVQALNPSARNIAYYAVAGGKVPGIYTNYDNVVEQIKGYSGCLQKKFRTKDEAWDFMNANRTYVETALRRQREEAQEPHRHSSTCDTRTAQRTPSPPPMYTYPFLTPPTERSHVSANYGPSPSNPRYVAEQPQLATSSPRSNTTPNKDVPEPEINLSAEQQRVVDLIVEGGKNVFYTGSAGCGKSTILKAFVPLLKLKGKKVRIVAPTNLAALNVGGQTTWNFAGWTPDSMKKPLDKLKAAANGKEIWKKFDATDVLVIDEISMIENLQFERLNEVMKASRAGKATGPFGGVQIIVTGDFCQLSPVKPFQHCMGCGWELIKEVRNSIVQHTCENKKCRYDFWPATDKWAFRSKAWQECNFEHINLTEIHRQDDRKFISILQKIRRGTVSLYGEIVPPHAKILLNHTKETEGAIRIFSKRWDVDRVNKENIARLPSEQLAFKCLDDFKWNDYEDKTLEKYSEQAEDGNLKQLKDHRYEAIVHLKEGMRVVLQANLEPEAGLVNGSQGLIVGFEPFDLNRLPRAAEGKDDPGDLRGTHAKYAQGQIKRYADSNHRQPWPIVEFDNGRTKTIYADCPCNELGNVGENGDESKLSLLSRAQIPLVAGYAITVHKSQGMTLDRVIVDLRDAFEASQLYVALSRARSLKGLEVVALPRRHLGGANPQVKEFFRTYLDPKQPCPSSQMPQASLVSQSPQS</sequence>
<dbReference type="Pfam" id="PF21530">
    <property type="entry name" value="Pif1_2B_dom"/>
    <property type="match status" value="1"/>
</dbReference>
<comment type="catalytic activity">
    <reaction evidence="1">
        <text>ATP + H2O = ADP + phosphate + H(+)</text>
        <dbReference type="Rhea" id="RHEA:13065"/>
        <dbReference type="ChEBI" id="CHEBI:15377"/>
        <dbReference type="ChEBI" id="CHEBI:15378"/>
        <dbReference type="ChEBI" id="CHEBI:30616"/>
        <dbReference type="ChEBI" id="CHEBI:43474"/>
        <dbReference type="ChEBI" id="CHEBI:456216"/>
        <dbReference type="EC" id="5.6.2.3"/>
    </reaction>
</comment>
<evidence type="ECO:0000259" key="3">
    <source>
        <dbReference type="SMART" id="SM00382"/>
    </source>
</evidence>
<dbReference type="InterPro" id="IPR027417">
    <property type="entry name" value="P-loop_NTPase"/>
</dbReference>
<dbReference type="SUPFAM" id="SSF52540">
    <property type="entry name" value="P-loop containing nucleoside triphosphate hydrolases"/>
    <property type="match status" value="2"/>
</dbReference>
<gene>
    <name evidence="4" type="ORF">ALTATR162_LOCUS9020</name>
</gene>
<feature type="region of interest" description="Disordered" evidence="2">
    <location>
        <begin position="241"/>
        <end position="323"/>
    </location>
</feature>
<dbReference type="InterPro" id="IPR010285">
    <property type="entry name" value="DNA_helicase_pif1-like_DEAD"/>
</dbReference>
<feature type="compositionally biased region" description="Polar residues" evidence="2">
    <location>
        <begin position="255"/>
        <end position="264"/>
    </location>
</feature>
<feature type="region of interest" description="Disordered" evidence="2">
    <location>
        <begin position="51"/>
        <end position="110"/>
    </location>
</feature>
<dbReference type="GO" id="GO:0000723">
    <property type="term" value="P:telomere maintenance"/>
    <property type="evidence" value="ECO:0007669"/>
    <property type="project" value="InterPro"/>
</dbReference>
<dbReference type="GO" id="GO:0006310">
    <property type="term" value="P:DNA recombination"/>
    <property type="evidence" value="ECO:0007669"/>
    <property type="project" value="UniProtKB-KW"/>
</dbReference>
<dbReference type="OrthoDB" id="432234at2759"/>
<dbReference type="AlphaFoldDB" id="A0A8J2I5Y2"/>
<dbReference type="SUPFAM" id="SSF55658">
    <property type="entry name" value="L9 N-domain-like"/>
    <property type="match status" value="1"/>
</dbReference>
<comment type="cofactor">
    <cofactor evidence="1">
        <name>Mg(2+)</name>
        <dbReference type="ChEBI" id="CHEBI:18420"/>
    </cofactor>
</comment>
<keyword evidence="1" id="KW-0347">Helicase</keyword>
<comment type="similarity">
    <text evidence="1">Belongs to the helicase family.</text>
</comment>
<dbReference type="RefSeq" id="XP_043172588.1">
    <property type="nucleotide sequence ID" value="XM_043316653.1"/>
</dbReference>
<feature type="region of interest" description="Disordered" evidence="2">
    <location>
        <begin position="124"/>
        <end position="156"/>
    </location>
</feature>
<reference evidence="4" key="1">
    <citation type="submission" date="2021-05" db="EMBL/GenBank/DDBJ databases">
        <authorList>
            <person name="Stam R."/>
        </authorList>
    </citation>
    <scope>NUCLEOTIDE SEQUENCE</scope>
    <source>
        <strain evidence="4">CS162</strain>
    </source>
</reference>
<dbReference type="PANTHER" id="PTHR47642">
    <property type="entry name" value="ATP-DEPENDENT DNA HELICASE"/>
    <property type="match status" value="1"/>
</dbReference>
<feature type="compositionally biased region" description="Basic and acidic residues" evidence="2">
    <location>
        <begin position="78"/>
        <end position="99"/>
    </location>
</feature>